<protein>
    <submittedName>
        <fullName evidence="1">Uncharacterized protein</fullName>
    </submittedName>
</protein>
<gene>
    <name evidence="1" type="ORF">SAMN05421877_109130</name>
</gene>
<keyword evidence="2" id="KW-1185">Reference proteome</keyword>
<proteinExistence type="predicted"/>
<sequence>MISLRILLFYENVSLSKTKVILCFVGATVNLLRDFSFYRSERQFKNRHKEKKNYCKFKRNLRFFFYLL</sequence>
<organism evidence="1 2">
    <name type="scientific">Sphingobacterium lactis</name>
    <dbReference type="NCBI Taxonomy" id="797291"/>
    <lineage>
        <taxon>Bacteria</taxon>
        <taxon>Pseudomonadati</taxon>
        <taxon>Bacteroidota</taxon>
        <taxon>Sphingobacteriia</taxon>
        <taxon>Sphingobacteriales</taxon>
        <taxon>Sphingobacteriaceae</taxon>
        <taxon>Sphingobacterium</taxon>
    </lineage>
</organism>
<dbReference type="EMBL" id="FNUT01000009">
    <property type="protein sequence ID" value="SEG55171.1"/>
    <property type="molecule type" value="Genomic_DNA"/>
</dbReference>
<dbReference type="AlphaFoldDB" id="A0A1H6B2U1"/>
<accession>A0A1H6B2U1</accession>
<evidence type="ECO:0000313" key="2">
    <source>
        <dbReference type="Proteomes" id="UP000236731"/>
    </source>
</evidence>
<name>A0A1H6B2U1_9SPHI</name>
<dbReference type="Proteomes" id="UP000236731">
    <property type="component" value="Unassembled WGS sequence"/>
</dbReference>
<evidence type="ECO:0000313" key="1">
    <source>
        <dbReference type="EMBL" id="SEG55171.1"/>
    </source>
</evidence>
<reference evidence="2" key="1">
    <citation type="submission" date="2016-10" db="EMBL/GenBank/DDBJ databases">
        <authorList>
            <person name="Varghese N."/>
            <person name="Submissions S."/>
        </authorList>
    </citation>
    <scope>NUCLEOTIDE SEQUENCE [LARGE SCALE GENOMIC DNA]</scope>
    <source>
        <strain evidence="2">DSM 22361</strain>
    </source>
</reference>